<dbReference type="Proteomes" id="UP001500051">
    <property type="component" value="Unassembled WGS sequence"/>
</dbReference>
<name>A0ABP7EHC7_9ACTN</name>
<feature type="compositionally biased region" description="Low complexity" evidence="1">
    <location>
        <begin position="53"/>
        <end position="71"/>
    </location>
</feature>
<sequence>MGPRKMRLAFMTYLVGRVVATRVPSKAIVRTETPLVVLTRVRGDGQSFGVDDASSSSCTSASNRAGSASRAWVRPYAT</sequence>
<evidence type="ECO:0000256" key="1">
    <source>
        <dbReference type="SAM" id="MobiDB-lite"/>
    </source>
</evidence>
<evidence type="ECO:0008006" key="4">
    <source>
        <dbReference type="Google" id="ProtNLM"/>
    </source>
</evidence>
<evidence type="ECO:0000313" key="3">
    <source>
        <dbReference type="Proteomes" id="UP001500051"/>
    </source>
</evidence>
<dbReference type="EMBL" id="BAAAYX010000026">
    <property type="protein sequence ID" value="GAA3718376.1"/>
    <property type="molecule type" value="Genomic_DNA"/>
</dbReference>
<proteinExistence type="predicted"/>
<accession>A0ABP7EHC7</accession>
<evidence type="ECO:0000313" key="2">
    <source>
        <dbReference type="EMBL" id="GAA3718376.1"/>
    </source>
</evidence>
<comment type="caution">
    <text evidence="2">The sequence shown here is derived from an EMBL/GenBank/DDBJ whole genome shotgun (WGS) entry which is preliminary data.</text>
</comment>
<gene>
    <name evidence="2" type="ORF">GCM10022204_42950</name>
</gene>
<organism evidence="2 3">
    <name type="scientific">Microlunatus aurantiacus</name>
    <dbReference type="NCBI Taxonomy" id="446786"/>
    <lineage>
        <taxon>Bacteria</taxon>
        <taxon>Bacillati</taxon>
        <taxon>Actinomycetota</taxon>
        <taxon>Actinomycetes</taxon>
        <taxon>Propionibacteriales</taxon>
        <taxon>Propionibacteriaceae</taxon>
        <taxon>Microlunatus</taxon>
    </lineage>
</organism>
<feature type="region of interest" description="Disordered" evidence="1">
    <location>
        <begin position="45"/>
        <end position="78"/>
    </location>
</feature>
<keyword evidence="3" id="KW-1185">Reference proteome</keyword>
<protein>
    <recommendedName>
        <fullName evidence="4">Secreted protein</fullName>
    </recommendedName>
</protein>
<reference evidence="3" key="1">
    <citation type="journal article" date="2019" name="Int. J. Syst. Evol. Microbiol.">
        <title>The Global Catalogue of Microorganisms (GCM) 10K type strain sequencing project: providing services to taxonomists for standard genome sequencing and annotation.</title>
        <authorList>
            <consortium name="The Broad Institute Genomics Platform"/>
            <consortium name="The Broad Institute Genome Sequencing Center for Infectious Disease"/>
            <person name="Wu L."/>
            <person name="Ma J."/>
        </authorList>
    </citation>
    <scope>NUCLEOTIDE SEQUENCE [LARGE SCALE GENOMIC DNA]</scope>
    <source>
        <strain evidence="3">JCM 16548</strain>
    </source>
</reference>